<dbReference type="STRING" id="645133.E3Q410"/>
<dbReference type="GO" id="GO:0030245">
    <property type="term" value="P:cellulose catabolic process"/>
    <property type="evidence" value="ECO:0007669"/>
    <property type="project" value="UniProtKB-KW"/>
</dbReference>
<dbReference type="EMBL" id="GG697332">
    <property type="protein sequence ID" value="EFQ25762.1"/>
    <property type="molecule type" value="Genomic_DNA"/>
</dbReference>
<dbReference type="HOGENOM" id="CLU_031730_4_0_1"/>
<comment type="subcellular location">
    <subcellularLocation>
        <location evidence="2">Secreted</location>
    </subcellularLocation>
</comment>
<dbReference type="GeneID" id="24406271"/>
<dbReference type="OrthoDB" id="3496539at2759"/>
<keyword evidence="3" id="KW-0964">Secreted</keyword>
<dbReference type="VEuPathDB" id="FungiDB:GLRG_00906"/>
<evidence type="ECO:0000256" key="1">
    <source>
        <dbReference type="ARBA" id="ARBA00001973"/>
    </source>
</evidence>
<evidence type="ECO:0000256" key="9">
    <source>
        <dbReference type="ARBA" id="ARBA00044502"/>
    </source>
</evidence>
<evidence type="ECO:0000256" key="2">
    <source>
        <dbReference type="ARBA" id="ARBA00004613"/>
    </source>
</evidence>
<dbReference type="EC" id="1.14.99.56" evidence="11"/>
<dbReference type="InterPro" id="IPR005103">
    <property type="entry name" value="AA9_LPMO"/>
</dbReference>
<feature type="compositionally biased region" description="Basic residues" evidence="12">
    <location>
        <begin position="313"/>
        <end position="329"/>
    </location>
</feature>
<keyword evidence="7" id="KW-0119">Carbohydrate metabolism</keyword>
<dbReference type="AlphaFoldDB" id="E3Q410"/>
<accession>E3Q410</accession>
<feature type="chain" id="PRO_5003179380" description="lytic cellulose monooxygenase (C4-dehydrogenating)" evidence="13">
    <location>
        <begin position="18"/>
        <end position="329"/>
    </location>
</feature>
<protein>
    <recommendedName>
        <fullName evidence="11">lytic cellulose monooxygenase (C4-dehydrogenating)</fullName>
        <ecNumber evidence="11">1.14.99.56</ecNumber>
    </recommendedName>
</protein>
<evidence type="ECO:0000256" key="13">
    <source>
        <dbReference type="SAM" id="SignalP"/>
    </source>
</evidence>
<evidence type="ECO:0000256" key="5">
    <source>
        <dbReference type="ARBA" id="ARBA00023001"/>
    </source>
</evidence>
<evidence type="ECO:0000256" key="12">
    <source>
        <dbReference type="SAM" id="MobiDB-lite"/>
    </source>
</evidence>
<dbReference type="Pfam" id="PF03443">
    <property type="entry name" value="AA9"/>
    <property type="match status" value="1"/>
</dbReference>
<comment type="cofactor">
    <cofactor evidence="1">
        <name>Cu(2+)</name>
        <dbReference type="ChEBI" id="CHEBI:29036"/>
    </cofactor>
</comment>
<sequence>MKFSAVALSAVAPLASAHYFFDSFIVDGVATKSFEYVRDNTRQAKYNPTKWENVRDDMTPDVNDFRCNKGAFTFAGKTRTMEVKAGSKVGFKLGVGATMQHPGPGLAYMSKAPTTAAAYEGDGDWFKIYEESVCNKNGAFTSDAWCTWDKNSIEFTIPKDTPDGEYLLRIEHIGVHGAHVGQAEFYNSCAQIKVTGGGNGTPGPMIRFPGGYKKTDPSFNFSIYNGYKDYPMPGPAVWTGGNSGSANETAPEPVPATSSAAIAATSSAANSAAAAATSAVASAATSASTATPTPVIVPVNGSSNSTAQSSNCSRRKRALRRSRVFRVEQ</sequence>
<keyword evidence="6" id="KW-1015">Disulfide bond</keyword>
<dbReference type="CDD" id="cd21175">
    <property type="entry name" value="LPMO_AA9"/>
    <property type="match status" value="1"/>
</dbReference>
<feature type="region of interest" description="Disordered" evidence="12">
    <location>
        <begin position="283"/>
        <end position="329"/>
    </location>
</feature>
<keyword evidence="16" id="KW-1185">Reference proteome</keyword>
<evidence type="ECO:0000313" key="16">
    <source>
        <dbReference type="Proteomes" id="UP000008782"/>
    </source>
</evidence>
<dbReference type="PANTHER" id="PTHR33353">
    <property type="entry name" value="PUTATIVE (AFU_ORTHOLOGUE AFUA_1G12560)-RELATED"/>
    <property type="match status" value="1"/>
</dbReference>
<dbReference type="Proteomes" id="UP000008782">
    <property type="component" value="Unassembled WGS sequence"/>
</dbReference>
<feature type="compositionally biased region" description="Low complexity" evidence="12">
    <location>
        <begin position="300"/>
        <end position="312"/>
    </location>
</feature>
<evidence type="ECO:0000256" key="4">
    <source>
        <dbReference type="ARBA" id="ARBA00022729"/>
    </source>
</evidence>
<dbReference type="GO" id="GO:0005576">
    <property type="term" value="C:extracellular region"/>
    <property type="evidence" value="ECO:0007669"/>
    <property type="project" value="UniProtKB-SubCell"/>
</dbReference>
<comment type="catalytic activity">
    <reaction evidence="10">
        <text>[(1-&gt;4)-beta-D-glucosyl]n+m + reduced acceptor + O2 = 4-dehydro-beta-D-glucosyl-[(1-&gt;4)-beta-D-glucosyl]n-1 + [(1-&gt;4)-beta-D-glucosyl]m + acceptor + H2O.</text>
        <dbReference type="EC" id="1.14.99.56"/>
    </reaction>
</comment>
<evidence type="ECO:0000256" key="10">
    <source>
        <dbReference type="ARBA" id="ARBA00045077"/>
    </source>
</evidence>
<feature type="signal peptide" evidence="13">
    <location>
        <begin position="1"/>
        <end position="17"/>
    </location>
</feature>
<dbReference type="Gene3D" id="2.70.50.70">
    <property type="match status" value="1"/>
</dbReference>
<dbReference type="InterPro" id="IPR049892">
    <property type="entry name" value="AA9"/>
</dbReference>
<name>E3Q410_COLGM</name>
<evidence type="ECO:0000256" key="3">
    <source>
        <dbReference type="ARBA" id="ARBA00022525"/>
    </source>
</evidence>
<organism evidence="16">
    <name type="scientific">Colletotrichum graminicola (strain M1.001 / M2 / FGSC 10212)</name>
    <name type="common">Maize anthracnose fungus</name>
    <name type="synonym">Glomerella graminicola</name>
    <dbReference type="NCBI Taxonomy" id="645133"/>
    <lineage>
        <taxon>Eukaryota</taxon>
        <taxon>Fungi</taxon>
        <taxon>Dikarya</taxon>
        <taxon>Ascomycota</taxon>
        <taxon>Pezizomycotina</taxon>
        <taxon>Sordariomycetes</taxon>
        <taxon>Hypocreomycetidae</taxon>
        <taxon>Glomerellales</taxon>
        <taxon>Glomerellaceae</taxon>
        <taxon>Colletotrichum</taxon>
        <taxon>Colletotrichum graminicola species complex</taxon>
    </lineage>
</organism>
<evidence type="ECO:0000256" key="6">
    <source>
        <dbReference type="ARBA" id="ARBA00023157"/>
    </source>
</evidence>
<keyword evidence="8" id="KW-0624">Polysaccharide degradation</keyword>
<dbReference type="PANTHER" id="PTHR33353:SF2">
    <property type="entry name" value="ENDO-BETA-1,4-GLUCANASE D"/>
    <property type="match status" value="1"/>
</dbReference>
<evidence type="ECO:0000256" key="8">
    <source>
        <dbReference type="ARBA" id="ARBA00023326"/>
    </source>
</evidence>
<evidence type="ECO:0000313" key="15">
    <source>
        <dbReference type="EMBL" id="EFQ25762.1"/>
    </source>
</evidence>
<keyword evidence="4 13" id="KW-0732">Signal</keyword>
<gene>
    <name evidence="15" type="ORF">GLRG_00906</name>
</gene>
<feature type="domain" description="Auxiliary Activity family 9 catalytic" evidence="14">
    <location>
        <begin position="18"/>
        <end position="227"/>
    </location>
</feature>
<reference evidence="16" key="1">
    <citation type="journal article" date="2012" name="Nat. Genet.">
        <title>Lifestyle transitions in plant pathogenic Colletotrichum fungi deciphered by genome and transcriptome analyses.</title>
        <authorList>
            <person name="O'Connell R.J."/>
            <person name="Thon M.R."/>
            <person name="Hacquard S."/>
            <person name="Amyotte S.G."/>
            <person name="Kleemann J."/>
            <person name="Torres M.F."/>
            <person name="Damm U."/>
            <person name="Buiate E.A."/>
            <person name="Epstein L."/>
            <person name="Alkan N."/>
            <person name="Altmueller J."/>
            <person name="Alvarado-Balderrama L."/>
            <person name="Bauser C.A."/>
            <person name="Becker C."/>
            <person name="Birren B.W."/>
            <person name="Chen Z."/>
            <person name="Choi J."/>
            <person name="Crouch J.A."/>
            <person name="Duvick J.P."/>
            <person name="Farman M.A."/>
            <person name="Gan P."/>
            <person name="Heiman D."/>
            <person name="Henrissat B."/>
            <person name="Howard R.J."/>
            <person name="Kabbage M."/>
            <person name="Koch C."/>
            <person name="Kracher B."/>
            <person name="Kubo Y."/>
            <person name="Law A.D."/>
            <person name="Lebrun M.-H."/>
            <person name="Lee Y.-H."/>
            <person name="Miyara I."/>
            <person name="Moore N."/>
            <person name="Neumann U."/>
            <person name="Nordstroem K."/>
            <person name="Panaccione D.G."/>
            <person name="Panstruga R."/>
            <person name="Place M."/>
            <person name="Proctor R.H."/>
            <person name="Prusky D."/>
            <person name="Rech G."/>
            <person name="Reinhardt R."/>
            <person name="Rollins J.A."/>
            <person name="Rounsley S."/>
            <person name="Schardl C.L."/>
            <person name="Schwartz D.C."/>
            <person name="Shenoy N."/>
            <person name="Shirasu K."/>
            <person name="Sikhakolli U.R."/>
            <person name="Stueber K."/>
            <person name="Sukno S.A."/>
            <person name="Sweigard J.A."/>
            <person name="Takano Y."/>
            <person name="Takahara H."/>
            <person name="Trail F."/>
            <person name="van der Does H.C."/>
            <person name="Voll L.M."/>
            <person name="Will I."/>
            <person name="Young S."/>
            <person name="Zeng Q."/>
            <person name="Zhang J."/>
            <person name="Zhou S."/>
            <person name="Dickman M.B."/>
            <person name="Schulze-Lefert P."/>
            <person name="Ver Loren van Themaat E."/>
            <person name="Ma L.-J."/>
            <person name="Vaillancourt L.J."/>
        </authorList>
    </citation>
    <scope>NUCLEOTIDE SEQUENCE [LARGE SCALE GENOMIC DNA]</scope>
    <source>
        <strain evidence="16">M1.001 / M2 / FGSC 10212</strain>
    </source>
</reference>
<proteinExistence type="inferred from homology"/>
<comment type="similarity">
    <text evidence="9">Belongs to the polysaccharide monooxygenase AA9 family.</text>
</comment>
<evidence type="ECO:0000256" key="11">
    <source>
        <dbReference type="ARBA" id="ARBA00047174"/>
    </source>
</evidence>
<keyword evidence="5" id="KW-0136">Cellulose degradation</keyword>
<evidence type="ECO:0000259" key="14">
    <source>
        <dbReference type="Pfam" id="PF03443"/>
    </source>
</evidence>
<dbReference type="eggNOG" id="ENOG502SING">
    <property type="taxonomic scope" value="Eukaryota"/>
</dbReference>
<dbReference type="RefSeq" id="XP_008089782.1">
    <property type="nucleotide sequence ID" value="XM_008091591.1"/>
</dbReference>
<evidence type="ECO:0000256" key="7">
    <source>
        <dbReference type="ARBA" id="ARBA00023277"/>
    </source>
</evidence>